<dbReference type="RefSeq" id="WP_226934238.1">
    <property type="nucleotide sequence ID" value="NZ_JACDXX010000003.1"/>
</dbReference>
<reference evidence="2 3" key="1">
    <citation type="submission" date="2020-07" db="EMBL/GenBank/DDBJ databases">
        <title>Pseudogemmobacter sp. nov., isolated from poultry manure in Taiwan.</title>
        <authorList>
            <person name="Lin S.-Y."/>
            <person name="Tang Y.-S."/>
            <person name="Young C.-C."/>
        </authorList>
    </citation>
    <scope>NUCLEOTIDE SEQUENCE [LARGE SCALE GENOMIC DNA]</scope>
    <source>
        <strain evidence="2 3">CC-YST710</strain>
    </source>
</reference>
<sequence>MAQLKGSSLPALPALPVQGPLTARLLIGLAMQITRFDERRRSRRALSRLDDYMLRDIGISHAAREAEIARPFWRA</sequence>
<organism evidence="2 3">
    <name type="scientific">Pseudogemmobacter faecipullorum</name>
    <dbReference type="NCBI Taxonomy" id="2755041"/>
    <lineage>
        <taxon>Bacteria</taxon>
        <taxon>Pseudomonadati</taxon>
        <taxon>Pseudomonadota</taxon>
        <taxon>Alphaproteobacteria</taxon>
        <taxon>Rhodobacterales</taxon>
        <taxon>Paracoccaceae</taxon>
        <taxon>Pseudogemmobacter</taxon>
    </lineage>
</organism>
<comment type="caution">
    <text evidence="2">The sequence shown here is derived from an EMBL/GenBank/DDBJ whole genome shotgun (WGS) entry which is preliminary data.</text>
</comment>
<evidence type="ECO:0000313" key="2">
    <source>
        <dbReference type="EMBL" id="MCB5409346.1"/>
    </source>
</evidence>
<gene>
    <name evidence="2" type="ORF">H0485_04905</name>
</gene>
<proteinExistence type="predicted"/>
<evidence type="ECO:0000259" key="1">
    <source>
        <dbReference type="Pfam" id="PF06568"/>
    </source>
</evidence>
<protein>
    <submittedName>
        <fullName evidence="2">DUF1127 domain-containing protein</fullName>
    </submittedName>
</protein>
<accession>A0ABS8CJ10</accession>
<feature type="domain" description="YjiS-like" evidence="1">
    <location>
        <begin position="33"/>
        <end position="63"/>
    </location>
</feature>
<dbReference type="Proteomes" id="UP001198571">
    <property type="component" value="Unassembled WGS sequence"/>
</dbReference>
<dbReference type="Pfam" id="PF06568">
    <property type="entry name" value="YjiS-like"/>
    <property type="match status" value="1"/>
</dbReference>
<dbReference type="InterPro" id="IPR009506">
    <property type="entry name" value="YjiS-like"/>
</dbReference>
<name>A0ABS8CJ10_9RHOB</name>
<evidence type="ECO:0000313" key="3">
    <source>
        <dbReference type="Proteomes" id="UP001198571"/>
    </source>
</evidence>
<keyword evidence="3" id="KW-1185">Reference proteome</keyword>
<dbReference type="EMBL" id="JACDXX010000003">
    <property type="protein sequence ID" value="MCB5409346.1"/>
    <property type="molecule type" value="Genomic_DNA"/>
</dbReference>